<protein>
    <submittedName>
        <fullName evidence="1">Uncharacterized protein</fullName>
    </submittedName>
</protein>
<dbReference type="Proteomes" id="UP000235672">
    <property type="component" value="Unassembled WGS sequence"/>
</dbReference>
<keyword evidence="2" id="KW-1185">Reference proteome</keyword>
<dbReference type="AlphaFoldDB" id="A0A2J6PVJ6"/>
<accession>A0A2J6PVJ6</accession>
<evidence type="ECO:0000313" key="1">
    <source>
        <dbReference type="EMBL" id="PMD18040.1"/>
    </source>
</evidence>
<proteinExistence type="predicted"/>
<evidence type="ECO:0000313" key="2">
    <source>
        <dbReference type="Proteomes" id="UP000235672"/>
    </source>
</evidence>
<organism evidence="1 2">
    <name type="scientific">Hyaloscypha hepaticicola</name>
    <dbReference type="NCBI Taxonomy" id="2082293"/>
    <lineage>
        <taxon>Eukaryota</taxon>
        <taxon>Fungi</taxon>
        <taxon>Dikarya</taxon>
        <taxon>Ascomycota</taxon>
        <taxon>Pezizomycotina</taxon>
        <taxon>Leotiomycetes</taxon>
        <taxon>Helotiales</taxon>
        <taxon>Hyaloscyphaceae</taxon>
        <taxon>Hyaloscypha</taxon>
    </lineage>
</organism>
<reference evidence="1 2" key="1">
    <citation type="submission" date="2016-05" db="EMBL/GenBank/DDBJ databases">
        <title>A degradative enzymes factory behind the ericoid mycorrhizal symbiosis.</title>
        <authorList>
            <consortium name="DOE Joint Genome Institute"/>
            <person name="Martino E."/>
            <person name="Morin E."/>
            <person name="Grelet G."/>
            <person name="Kuo A."/>
            <person name="Kohler A."/>
            <person name="Daghino S."/>
            <person name="Barry K."/>
            <person name="Choi C."/>
            <person name="Cichocki N."/>
            <person name="Clum A."/>
            <person name="Copeland A."/>
            <person name="Hainaut M."/>
            <person name="Haridas S."/>
            <person name="Labutti K."/>
            <person name="Lindquist E."/>
            <person name="Lipzen A."/>
            <person name="Khouja H.-R."/>
            <person name="Murat C."/>
            <person name="Ohm R."/>
            <person name="Olson A."/>
            <person name="Spatafora J."/>
            <person name="Veneault-Fourrey C."/>
            <person name="Henrissat B."/>
            <person name="Grigoriev I."/>
            <person name="Martin F."/>
            <person name="Perotto S."/>
        </authorList>
    </citation>
    <scope>NUCLEOTIDE SEQUENCE [LARGE SCALE GENOMIC DNA]</scope>
    <source>
        <strain evidence="1 2">UAMH 7357</strain>
    </source>
</reference>
<sequence>MLTIIAPWPAEDQYSITTSIKHGIHRAPQIASTLALTFILLRTLRCPRRCKLSNDPTKIQTMLVQAVIGALRATFVGHLLFKNAAESVGEERRTLSSQYMSGVPLQPQNTNVVPGAQWQTKGLQLQVKQ</sequence>
<gene>
    <name evidence="1" type="ORF">NA56DRAFT_751746</name>
</gene>
<dbReference type="EMBL" id="KZ613496">
    <property type="protein sequence ID" value="PMD18040.1"/>
    <property type="molecule type" value="Genomic_DNA"/>
</dbReference>
<name>A0A2J6PVJ6_9HELO</name>